<protein>
    <submittedName>
        <fullName evidence="1">Uncharacterized protein</fullName>
    </submittedName>
</protein>
<evidence type="ECO:0000313" key="1">
    <source>
        <dbReference type="EMBL" id="KAJ8677140.1"/>
    </source>
</evidence>
<comment type="caution">
    <text evidence="1">The sequence shown here is derived from an EMBL/GenBank/DDBJ whole genome shotgun (WGS) entry which is preliminary data.</text>
</comment>
<proteinExistence type="predicted"/>
<reference evidence="1" key="1">
    <citation type="submission" date="2023-04" db="EMBL/GenBank/DDBJ databases">
        <title>A chromosome-level genome assembly of the parasitoid wasp Eretmocerus hayati.</title>
        <authorList>
            <person name="Zhong Y."/>
            <person name="Liu S."/>
            <person name="Liu Y."/>
        </authorList>
    </citation>
    <scope>NUCLEOTIDE SEQUENCE</scope>
    <source>
        <strain evidence="1">ZJU_SS_LIU_2023</strain>
    </source>
</reference>
<evidence type="ECO:0000313" key="2">
    <source>
        <dbReference type="Proteomes" id="UP001239111"/>
    </source>
</evidence>
<dbReference type="EMBL" id="CM056742">
    <property type="protein sequence ID" value="KAJ8677140.1"/>
    <property type="molecule type" value="Genomic_DNA"/>
</dbReference>
<keyword evidence="2" id="KW-1185">Reference proteome</keyword>
<accession>A0ACC2P0Q0</accession>
<gene>
    <name evidence="1" type="ORF">QAD02_012927</name>
</gene>
<organism evidence="1 2">
    <name type="scientific">Eretmocerus hayati</name>
    <dbReference type="NCBI Taxonomy" id="131215"/>
    <lineage>
        <taxon>Eukaryota</taxon>
        <taxon>Metazoa</taxon>
        <taxon>Ecdysozoa</taxon>
        <taxon>Arthropoda</taxon>
        <taxon>Hexapoda</taxon>
        <taxon>Insecta</taxon>
        <taxon>Pterygota</taxon>
        <taxon>Neoptera</taxon>
        <taxon>Endopterygota</taxon>
        <taxon>Hymenoptera</taxon>
        <taxon>Apocrita</taxon>
        <taxon>Proctotrupomorpha</taxon>
        <taxon>Chalcidoidea</taxon>
        <taxon>Aphelinidae</taxon>
        <taxon>Aphelininae</taxon>
        <taxon>Eretmocerus</taxon>
    </lineage>
</organism>
<sequence length="129" mass="14537">MILAGLRIGPTKPDLELFPSVFRKDLKELFKGIQFQTYNGADSSLVRGLIVCGICDLPAIAMLLNMKQYNSKYGCPKYEIETKKIENVQVYPFTENIELRTTAETELHAEQALEKKSRSLVSLVLRTPG</sequence>
<dbReference type="Proteomes" id="UP001239111">
    <property type="component" value="Chromosome 2"/>
</dbReference>
<name>A0ACC2P0Q0_9HYME</name>